<organism evidence="1 2">
    <name type="scientific">Kineosporia mesophila</name>
    <dbReference type="NCBI Taxonomy" id="566012"/>
    <lineage>
        <taxon>Bacteria</taxon>
        <taxon>Bacillati</taxon>
        <taxon>Actinomycetota</taxon>
        <taxon>Actinomycetes</taxon>
        <taxon>Kineosporiales</taxon>
        <taxon>Kineosporiaceae</taxon>
        <taxon>Kineosporia</taxon>
    </lineage>
</organism>
<evidence type="ECO:0000313" key="1">
    <source>
        <dbReference type="EMBL" id="GAA3613672.1"/>
    </source>
</evidence>
<accession>A0ABP6ZMT2</accession>
<dbReference type="Proteomes" id="UP001501074">
    <property type="component" value="Unassembled WGS sequence"/>
</dbReference>
<proteinExistence type="predicted"/>
<name>A0ABP6ZMT2_9ACTN</name>
<reference evidence="2" key="1">
    <citation type="journal article" date="2019" name="Int. J. Syst. Evol. Microbiol.">
        <title>The Global Catalogue of Microorganisms (GCM) 10K type strain sequencing project: providing services to taxonomists for standard genome sequencing and annotation.</title>
        <authorList>
            <consortium name="The Broad Institute Genomics Platform"/>
            <consortium name="The Broad Institute Genome Sequencing Center for Infectious Disease"/>
            <person name="Wu L."/>
            <person name="Ma J."/>
        </authorList>
    </citation>
    <scope>NUCLEOTIDE SEQUENCE [LARGE SCALE GENOMIC DNA]</scope>
    <source>
        <strain evidence="2">JCM 16902</strain>
    </source>
</reference>
<protein>
    <submittedName>
        <fullName evidence="1">Uncharacterized protein</fullName>
    </submittedName>
</protein>
<dbReference type="EMBL" id="BAAAZO010000005">
    <property type="protein sequence ID" value="GAA3613672.1"/>
    <property type="molecule type" value="Genomic_DNA"/>
</dbReference>
<keyword evidence="2" id="KW-1185">Reference proteome</keyword>
<evidence type="ECO:0000313" key="2">
    <source>
        <dbReference type="Proteomes" id="UP001501074"/>
    </source>
</evidence>
<sequence>MPGMDVDVTGLTWWTDLAEDQREKYARYGIDASDAEELPPACVAFVETAQAWVRASLEDRAGLLGSLAHLEKESVAFGIPEDPKEQFHLWIYQSVKGWMLRPL</sequence>
<comment type="caution">
    <text evidence="1">The sequence shown here is derived from an EMBL/GenBank/DDBJ whole genome shotgun (WGS) entry which is preliminary data.</text>
</comment>
<gene>
    <name evidence="1" type="ORF">GCM10022223_32290</name>
</gene>